<evidence type="ECO:0000313" key="10">
    <source>
        <dbReference type="Proteomes" id="UP001652620"/>
    </source>
</evidence>
<evidence type="ECO:0000256" key="4">
    <source>
        <dbReference type="ARBA" id="ARBA00023157"/>
    </source>
</evidence>
<dbReference type="InterPro" id="IPR002018">
    <property type="entry name" value="CarbesteraseB"/>
</dbReference>
<evidence type="ECO:0000259" key="8">
    <source>
        <dbReference type="Pfam" id="PF00135"/>
    </source>
</evidence>
<dbReference type="OMA" id="IGQTAWT"/>
<dbReference type="InterPro" id="IPR029058">
    <property type="entry name" value="AB_hydrolase_fold"/>
</dbReference>
<feature type="domain" description="Carboxylesterase type B" evidence="8">
    <location>
        <begin position="46"/>
        <end position="546"/>
    </location>
</feature>
<dbReference type="SMR" id="T1WUV4"/>
<dbReference type="PROSITE" id="PS00122">
    <property type="entry name" value="CARBOXYLESTERASE_B_1"/>
    <property type="match status" value="1"/>
</dbReference>
<keyword evidence="7" id="KW-0472">Membrane</keyword>
<evidence type="ECO:0000256" key="2">
    <source>
        <dbReference type="ARBA" id="ARBA00022487"/>
    </source>
</evidence>
<comment type="similarity">
    <text evidence="1 6">Belongs to the type-B carboxylesterase/lipase family.</text>
</comment>
<dbReference type="GeneID" id="105225934"/>
<name>T1WUV4_BACDO</name>
<dbReference type="AlphaFoldDB" id="T1WUV4"/>
<feature type="transmembrane region" description="Helical" evidence="7">
    <location>
        <begin position="7"/>
        <end position="27"/>
    </location>
</feature>
<dbReference type="ESTHER" id="bacdo-t1wuv4">
    <property type="family name" value="Carb_B_Arthropoda"/>
</dbReference>
<keyword evidence="5" id="KW-0325">Glycoprotein</keyword>
<gene>
    <name evidence="11" type="primary">LOC105225934</name>
    <name evidence="11" type="synonym">EST3A</name>
</gene>
<organism evidence="9">
    <name type="scientific">Bactrocera dorsalis</name>
    <name type="common">Oriental fruit fly</name>
    <name type="synonym">Dacus dorsalis</name>
    <dbReference type="NCBI Taxonomy" id="27457"/>
    <lineage>
        <taxon>Eukaryota</taxon>
        <taxon>Metazoa</taxon>
        <taxon>Ecdysozoa</taxon>
        <taxon>Arthropoda</taxon>
        <taxon>Hexapoda</taxon>
        <taxon>Insecta</taxon>
        <taxon>Pterygota</taxon>
        <taxon>Neoptera</taxon>
        <taxon>Endopterygota</taxon>
        <taxon>Diptera</taxon>
        <taxon>Brachycera</taxon>
        <taxon>Muscomorpha</taxon>
        <taxon>Tephritoidea</taxon>
        <taxon>Tephritidae</taxon>
        <taxon>Bactrocera</taxon>
        <taxon>Bactrocera</taxon>
    </lineage>
</organism>
<evidence type="ECO:0000256" key="6">
    <source>
        <dbReference type="RuleBase" id="RU361235"/>
    </source>
</evidence>
<accession>T1WUV4</accession>
<reference evidence="11" key="3">
    <citation type="submission" date="2025-04" db="UniProtKB">
        <authorList>
            <consortium name="RefSeq"/>
        </authorList>
    </citation>
    <scope>IDENTIFICATION</scope>
</reference>
<proteinExistence type="evidence at transcript level"/>
<reference evidence="11" key="2">
    <citation type="journal article" date="2014" name="BMC Genomics">
        <title>Characterizing the developmental transcriptome of the oriental fruit fly, Bactrocera dorsalis (Diptera: Tephritidae) through comparative genomic analysis with Drosophila melanogaster utilizing modENCODE datasets.</title>
        <authorList>
            <person name="Geib S.M."/>
            <person name="Calla B."/>
            <person name="Hall B."/>
            <person name="Hou S."/>
            <person name="Manoukis N.C."/>
        </authorList>
    </citation>
    <scope>NUCLEOTIDE SEQUENCE</scope>
</reference>
<protein>
    <recommendedName>
        <fullName evidence="6">Carboxylic ester hydrolase</fullName>
        <ecNumber evidence="6">3.1.1.-</ecNumber>
    </recommendedName>
</protein>
<evidence type="ECO:0000256" key="3">
    <source>
        <dbReference type="ARBA" id="ARBA00022801"/>
    </source>
</evidence>
<dbReference type="Gene3D" id="3.40.50.1820">
    <property type="entry name" value="alpha/beta hydrolase"/>
    <property type="match status" value="1"/>
</dbReference>
<keyword evidence="4" id="KW-1015">Disulfide bond</keyword>
<evidence type="ECO:0000256" key="7">
    <source>
        <dbReference type="SAM" id="Phobius"/>
    </source>
</evidence>
<dbReference type="Pfam" id="PF00135">
    <property type="entry name" value="COesterase"/>
    <property type="match status" value="1"/>
</dbReference>
<dbReference type="OrthoDB" id="3200163at2759"/>
<evidence type="ECO:0000256" key="5">
    <source>
        <dbReference type="ARBA" id="ARBA00023180"/>
    </source>
</evidence>
<keyword evidence="7" id="KW-1133">Transmembrane helix</keyword>
<dbReference type="SUPFAM" id="SSF53474">
    <property type="entry name" value="alpha/beta-Hydrolases"/>
    <property type="match status" value="1"/>
</dbReference>
<evidence type="ECO:0000313" key="9">
    <source>
        <dbReference type="EMBL" id="AGU42835.1"/>
    </source>
</evidence>
<reference evidence="9" key="1">
    <citation type="submission" date="2013-08" db="EMBL/GenBank/DDBJ databases">
        <title>Cloning and sequence analysis of a carboxylesterase gene from Bactrocera dorsalis.</title>
        <authorList>
            <person name="Shen G."/>
        </authorList>
    </citation>
    <scope>NUCLEOTIDE SEQUENCE</scope>
</reference>
<dbReference type="Proteomes" id="UP001652620">
    <property type="component" value="Chromosome 5"/>
</dbReference>
<sequence>MGSCLQIFVELSMASIIGVLSILYLVFIPAICSYGPQNITPSEVRVNLSGQGVVIGNTNTTAWTGQTYMQFRGIPYAESPSGERRYKPPAPRKPWSTPLQANDYGRICPQLFTYNRLSPDKLQGDLEDCLTLNIFTKKLNATQPVMFYVHGGSLQVGFASDHRPDYLLEEDIVLVVIQYRLGVLGFAGTKTPDMAGNFGLMDIMLALQWVQEHISAFGGDSAKVTVFGESSGGELGGALLISPKTPPSAFQRLIIQSGSIVDKQSINMEPRAQVTRVCRALKCEKCECIHRAQRCLKGAPVMDLLKAAESERYGLIIDDYYDTIPEHPAQLIGQTNKNVPIMTGFTKHDGAIVLGFFYDDFKVSHPNLNTVTVRDFATALMNWMNDTTGLTNNAMTRLLFPADLWHSADHRRALPAYFDLVNILFFKSVMLGFTNKLFEKAAQPPIYFYTFDYAGEKTNFSFDLGNAQYPFNGGVHHTDELIYLFAMKPPLNAQDTAIAKKMVALWVSFATTGVPQLPDGPLISPMENNRGPYFHIDKEIKMDDDILKEFTATIDDANNKNLDRPSKMW</sequence>
<dbReference type="RefSeq" id="NP_001291659.1">
    <property type="nucleotide sequence ID" value="NM_001304730.1"/>
</dbReference>
<evidence type="ECO:0000313" key="11">
    <source>
        <dbReference type="RefSeq" id="NP_001291659.1"/>
    </source>
</evidence>
<dbReference type="KEGG" id="bdr:105225934"/>
<dbReference type="InterPro" id="IPR019826">
    <property type="entry name" value="Carboxylesterase_B_AS"/>
</dbReference>
<dbReference type="EMBL" id="KF539980">
    <property type="protein sequence ID" value="AGU42835.1"/>
    <property type="molecule type" value="mRNA"/>
</dbReference>
<keyword evidence="7" id="KW-0812">Transmembrane</keyword>
<evidence type="ECO:0000256" key="1">
    <source>
        <dbReference type="ARBA" id="ARBA00005964"/>
    </source>
</evidence>
<dbReference type="EC" id="3.1.1.-" evidence="6"/>
<keyword evidence="10" id="KW-1185">Reference proteome</keyword>
<dbReference type="GO" id="GO:0052689">
    <property type="term" value="F:carboxylic ester hydrolase activity"/>
    <property type="evidence" value="ECO:0007669"/>
    <property type="project" value="UniProtKB-KW"/>
</dbReference>
<dbReference type="PANTHER" id="PTHR43142">
    <property type="entry name" value="CARBOXYLIC ESTER HYDROLASE"/>
    <property type="match status" value="1"/>
</dbReference>
<dbReference type="PANTHER" id="PTHR43142:SF1">
    <property type="entry name" value="CARBOXYLIC ESTER HYDROLASE"/>
    <property type="match status" value="1"/>
</dbReference>
<keyword evidence="3 6" id="KW-0378">Hydrolase</keyword>
<keyword evidence="2" id="KW-0719">Serine esterase</keyword>